<feature type="compositionally biased region" description="Basic and acidic residues" evidence="7">
    <location>
        <begin position="1422"/>
        <end position="1433"/>
    </location>
</feature>
<dbReference type="GO" id="GO:0007088">
    <property type="term" value="P:regulation of mitotic nuclear division"/>
    <property type="evidence" value="ECO:0000318"/>
    <property type="project" value="GO_Central"/>
</dbReference>
<sequence>MPLHGKIVVIKRSGVDGTEFPLTASCLFGRKPDCDIRIQLPQVSKEHCRIDLNENKEVILTNLSTANPTRVNGEVLAQSERLKHGDTITIVDRSFRFEYPPAPTPKKRSSSGGKTETLKVRQDQQVAVAVCPGTGEKRTSEVTTGSHLKDGAHHDNIQRSLEKTLEMESTEASQEQTKNDSPFSDLYHMIKKSLEIKTPCKSSASQAQTPSSKFCTPNPASVRKSTNKPATPTPENDQPKGSETPQTAKKQAKTIRVPAGDEPRMEEPNASSEGPSQKRRSSGTSQKFTAMEIIEQISGQTLKSPAGRRSKEATPTGAEASKPQAKQNMKSPKAKSPGRASPGNSGTTETVKAAPKKRKSGELRKDQLSPQKKKRVSFGGQLSPELFDKRLPPNSPLRKGATPRRSLMVFRPKSTLLRRASVIGLIKEQSPAKARTPSPKKPKAGKSASPKAASPAQKSPKSRSASPKAASPAQKSPKSKSVLPKSPTSAQKSPKSRSASPKAASPAQKSPKSKSVLPKSPTSAQKSPKSRSASPKAASPAQKSPKSRSASPKSASPAQKSPKSRSASPKAASPAQKSPKSKSVLPKSPTSAQKSPKSRSASPKAASPAQKSPKSRSASPKAASPAQKSPKSRSASPKAASPAQKSPKSRSASPKAKSMGGASPKTPLNSGVQTQTLQGRFSVSRISTPSPTAEAKPVKEPLVTPKIPIKRKSMKSSAQKTPRSAKSAAKMLQRRSGASRISMKALSSWAGIVKFGKTKPQVFVPSKKKTPQKTKKKAAKCKPQTPARVPKGHVSTGHADSPATIVVGRAHKKHVVVGAAPRVVTNTVLIKKRMKMDEDLTGISEMFQTPVAEKKRRSLTNDPEVVKTPGGSLSASVMSTPEESGEMIVSPLSVASAIKNRRYNSEAVQRLLDGEESSFAADDLTVNTESTNQNKDGKTAAAITPKQNAPKPEGLTGVKRIVKTPKQKTEPLEDLRGKILKTPKQKPEQRECLTGVKRIMKTPKHKAEPLEDLRGKILKTPKQKTEQQECLTGVKRIMKTPKHKAEPLEDLRGNLLKTPKQKPEQQECLTGVRRIFKTPQQEAEPVEDLREKLSKTPKDMEMLDVSLDGVEELLKTPANDEAKNPQTMSAQSSSPAKKTPRQKSSPVQDLVGLKRPVRTPKQKGEPVEDNFGIKRLMKSPRMRGNPPVEDFEGLQELMEEPQTDLPTDEQDEGSMECAALTTEPEGVDDGNSSERLNESCSHEPAEAQGDSLPFVDAEASQQPDADKVDEINADKVPKVDPLEQNKKANRGRRTKAVESEDVGDRNEAPEPPEEPAPVLPVRGRRGKKTEATASSAVRPTRGRNAKISGEESAPQVSKAANRRETGRNAKHEEKGEQVTEDTVTAENQELEHQGTSAMISRAKRAKGVQNEAPVRAKRGRNAKHEDEEVDRVSQDVTDCQQASVEEKTNKSEEIVALHQEEPAAVEALTTKPRRGGRKAKQDAPAASTEVQEPLRVPTEKPVRGRRGKPVPEDAVTAENQELEPEHQETEERIGKPSRAVAPGRAKRGRNAKHEDEEVDKVLQDVTNFQQASVEELTNKSEEINAPHQEEPAAVDTQPPKPRRGGRKAKQDAPAASTEVQEPLCVSTEKPVRGRRGRQVPGDTVTAESQNLEPEHQETTEKVGRAKRTKVVQNEVPVRAKRGRNAKHEEKEVDKVSQDVTNSQQASVEERPKEIVVPQQEEPAKPRRGGRKAKQDAESVAAAPSTEVQEPLRVSTDKPVRGRRGKRVPEDAVTAESLELEPEHQETTEKVCKSSRTKREKAAQNEVAKATPVKRAQRGAAPAGETAEQLTLSVPEPAPGVAAPKAKRGRRVAAKQSPEEVSSEQTSPAEEEGKPVVEESKKPSRFVSWKADLEICDIPKALPVKAARGRKSKLNAHNENKNVSDADAAKGEELSGDAVQTVPAKRSRRGVHGGDVAAASTSKSGLKENEPQPKTRRGRAAKK</sequence>
<feature type="compositionally biased region" description="Basic and acidic residues" evidence="7">
    <location>
        <begin position="1361"/>
        <end position="1377"/>
    </location>
</feature>
<feature type="compositionally biased region" description="Basic and acidic residues" evidence="7">
    <location>
        <begin position="1915"/>
        <end position="1932"/>
    </location>
</feature>
<dbReference type="Pfam" id="PF00498">
    <property type="entry name" value="FHA"/>
    <property type="match status" value="1"/>
</dbReference>
<feature type="compositionally biased region" description="Polar residues" evidence="7">
    <location>
        <begin position="1697"/>
        <end position="1706"/>
    </location>
</feature>
<keyword evidence="3" id="KW-0597">Phosphoprotein</keyword>
<name>A0A3B3IBR9_ORYLA</name>
<evidence type="ECO:0000256" key="1">
    <source>
        <dbReference type="ARBA" id="ARBA00004123"/>
    </source>
</evidence>
<dbReference type="GO" id="GO:0005634">
    <property type="term" value="C:nucleus"/>
    <property type="evidence" value="ECO:0000318"/>
    <property type="project" value="GO_Central"/>
</dbReference>
<evidence type="ECO:0000256" key="2">
    <source>
        <dbReference type="ARBA" id="ARBA00022499"/>
    </source>
</evidence>
<evidence type="ECO:0000256" key="6">
    <source>
        <dbReference type="ARBA" id="ARBA00023306"/>
    </source>
</evidence>
<feature type="compositionally biased region" description="Basic and acidic residues" evidence="7">
    <location>
        <begin position="1780"/>
        <end position="1791"/>
    </location>
</feature>
<reference evidence="9" key="3">
    <citation type="submission" date="2025-09" db="UniProtKB">
        <authorList>
            <consortium name="Ensembl"/>
        </authorList>
    </citation>
    <scope>IDENTIFICATION</scope>
    <source>
        <strain evidence="9">Hd-rR</strain>
    </source>
</reference>
<organism evidence="9 10">
    <name type="scientific">Oryzias latipes</name>
    <name type="common">Japanese rice fish</name>
    <name type="synonym">Japanese killifish</name>
    <dbReference type="NCBI Taxonomy" id="8090"/>
    <lineage>
        <taxon>Eukaryota</taxon>
        <taxon>Metazoa</taxon>
        <taxon>Chordata</taxon>
        <taxon>Craniata</taxon>
        <taxon>Vertebrata</taxon>
        <taxon>Euteleostomi</taxon>
        <taxon>Actinopterygii</taxon>
        <taxon>Neopterygii</taxon>
        <taxon>Teleostei</taxon>
        <taxon>Neoteleostei</taxon>
        <taxon>Acanthomorphata</taxon>
        <taxon>Ovalentaria</taxon>
        <taxon>Atherinomorphae</taxon>
        <taxon>Beloniformes</taxon>
        <taxon>Adrianichthyidae</taxon>
        <taxon>Oryziinae</taxon>
        <taxon>Oryzias</taxon>
    </lineage>
</organism>
<evidence type="ECO:0000313" key="10">
    <source>
        <dbReference type="Proteomes" id="UP000001038"/>
    </source>
</evidence>
<dbReference type="CDD" id="cd22673">
    <property type="entry name" value="FHA_Ki67"/>
    <property type="match status" value="1"/>
</dbReference>
<feature type="region of interest" description="Disordered" evidence="7">
    <location>
        <begin position="853"/>
        <end position="884"/>
    </location>
</feature>
<evidence type="ECO:0000259" key="8">
    <source>
        <dbReference type="PROSITE" id="PS50006"/>
    </source>
</evidence>
<dbReference type="GeneID" id="101173508"/>
<dbReference type="Proteomes" id="UP000001038">
    <property type="component" value="Chromosome 19"/>
</dbReference>
<dbReference type="PANTHER" id="PTHR21603">
    <property type="entry name" value="ANTIGEN KI-67-LIKE PROTEIN"/>
    <property type="match status" value="1"/>
</dbReference>
<feature type="compositionally biased region" description="Polar residues" evidence="7">
    <location>
        <begin position="666"/>
        <end position="691"/>
    </location>
</feature>
<feature type="region of interest" description="Disordered" evidence="7">
    <location>
        <begin position="763"/>
        <end position="800"/>
    </location>
</feature>
<gene>
    <name evidence="9" type="primary">mki67</name>
</gene>
<keyword evidence="5" id="KW-0539">Nucleus</keyword>
<dbReference type="KEGG" id="ola:101173508"/>
<keyword evidence="10" id="KW-1185">Reference proteome</keyword>
<feature type="compositionally biased region" description="Basic and acidic residues" evidence="7">
    <location>
        <begin position="1870"/>
        <end position="1881"/>
    </location>
</feature>
<feature type="compositionally biased region" description="Basic and acidic residues" evidence="7">
    <location>
        <begin position="1551"/>
        <end position="1562"/>
    </location>
</feature>
<feature type="compositionally biased region" description="Basic and acidic residues" evidence="7">
    <location>
        <begin position="1444"/>
        <end position="1461"/>
    </location>
</feature>
<accession>A0A3B3IBR9</accession>
<dbReference type="InterPro" id="IPR029334">
    <property type="entry name" value="PP1-bd"/>
</dbReference>
<dbReference type="InterPro" id="IPR012568">
    <property type="entry name" value="KI67R"/>
</dbReference>
<dbReference type="SUPFAM" id="SSF49879">
    <property type="entry name" value="SMAD/FHA domain"/>
    <property type="match status" value="1"/>
</dbReference>
<feature type="compositionally biased region" description="Polar residues" evidence="7">
    <location>
        <begin position="1434"/>
        <end position="1443"/>
    </location>
</feature>
<dbReference type="SMART" id="SM01295">
    <property type="entry name" value="K167R"/>
    <property type="match status" value="1"/>
</dbReference>
<dbReference type="Bgee" id="ENSORLG00000004358">
    <property type="expression patterns" value="Expressed in gastrula and 13 other cell types or tissues"/>
</dbReference>
<reference evidence="9 10" key="1">
    <citation type="journal article" date="2007" name="Nature">
        <title>The medaka draft genome and insights into vertebrate genome evolution.</title>
        <authorList>
            <person name="Kasahara M."/>
            <person name="Naruse K."/>
            <person name="Sasaki S."/>
            <person name="Nakatani Y."/>
            <person name="Qu W."/>
            <person name="Ahsan B."/>
            <person name="Yamada T."/>
            <person name="Nagayasu Y."/>
            <person name="Doi K."/>
            <person name="Kasai Y."/>
            <person name="Jindo T."/>
            <person name="Kobayashi D."/>
            <person name="Shimada A."/>
            <person name="Toyoda A."/>
            <person name="Kuroki Y."/>
            <person name="Fujiyama A."/>
            <person name="Sasaki T."/>
            <person name="Shimizu A."/>
            <person name="Asakawa S."/>
            <person name="Shimizu N."/>
            <person name="Hashimoto S."/>
            <person name="Yang J."/>
            <person name="Lee Y."/>
            <person name="Matsushima K."/>
            <person name="Sugano S."/>
            <person name="Sakaizumi M."/>
            <person name="Narita T."/>
            <person name="Ohishi K."/>
            <person name="Haga S."/>
            <person name="Ohta F."/>
            <person name="Nomoto H."/>
            <person name="Nogata K."/>
            <person name="Morishita T."/>
            <person name="Endo T."/>
            <person name="Shin-I T."/>
            <person name="Takeda H."/>
            <person name="Morishita S."/>
            <person name="Kohara Y."/>
        </authorList>
    </citation>
    <scope>NUCLEOTIDE SEQUENCE [LARGE SCALE GENOMIC DNA]</scope>
    <source>
        <strain evidence="9 10">Hd-rR</strain>
    </source>
</reference>
<feature type="compositionally biased region" description="Basic and acidic residues" evidence="7">
    <location>
        <begin position="1576"/>
        <end position="1590"/>
    </location>
</feature>
<feature type="compositionally biased region" description="Basic and acidic residues" evidence="7">
    <location>
        <begin position="1523"/>
        <end position="1534"/>
    </location>
</feature>
<dbReference type="Pfam" id="PF15276">
    <property type="entry name" value="PP1_bind"/>
    <property type="match status" value="1"/>
</dbReference>
<feature type="compositionally biased region" description="Polar residues" evidence="7">
    <location>
        <begin position="1124"/>
        <end position="1147"/>
    </location>
</feature>
<dbReference type="InterPro" id="IPR008984">
    <property type="entry name" value="SMAD_FHA_dom_sf"/>
</dbReference>
<feature type="compositionally biased region" description="Polar residues" evidence="7">
    <location>
        <begin position="715"/>
        <end position="724"/>
    </location>
</feature>
<keyword evidence="4" id="KW-0832">Ubl conjugation</keyword>
<dbReference type="PANTHER" id="PTHR21603:SF17">
    <property type="entry name" value="PROLIFERATION MARKER PROTEIN KI-67"/>
    <property type="match status" value="1"/>
</dbReference>
<feature type="domain" description="FHA" evidence="8">
    <location>
        <begin position="26"/>
        <end position="76"/>
    </location>
</feature>
<keyword evidence="6" id="KW-0131">Cell cycle</keyword>
<feature type="compositionally biased region" description="Basic and acidic residues" evidence="7">
    <location>
        <begin position="1112"/>
        <end position="1123"/>
    </location>
</feature>
<evidence type="ECO:0000256" key="5">
    <source>
        <dbReference type="ARBA" id="ARBA00023242"/>
    </source>
</evidence>
<dbReference type="Ensembl" id="ENSORLT00000030556.1">
    <property type="protein sequence ID" value="ENSORLP00000041201.1"/>
    <property type="gene ID" value="ENSORLG00000004358.2"/>
</dbReference>
<evidence type="ECO:0000256" key="3">
    <source>
        <dbReference type="ARBA" id="ARBA00022553"/>
    </source>
</evidence>
<feature type="region of interest" description="Disordered" evidence="7">
    <location>
        <begin position="1000"/>
        <end position="1884"/>
    </location>
</feature>
<feature type="region of interest" description="Disordered" evidence="7">
    <location>
        <begin position="201"/>
        <end position="741"/>
    </location>
</feature>
<feature type="region of interest" description="Disordered" evidence="7">
    <location>
        <begin position="97"/>
        <end position="155"/>
    </location>
</feature>
<feature type="region of interest" description="Disordered" evidence="7">
    <location>
        <begin position="1903"/>
        <end position="1982"/>
    </location>
</feature>
<proteinExistence type="predicted"/>
<feature type="compositionally biased region" description="Acidic residues" evidence="7">
    <location>
        <begin position="1189"/>
        <end position="1214"/>
    </location>
</feature>
<dbReference type="STRING" id="8090.ENSORLP00000041201"/>
<dbReference type="InParanoid" id="A0A3B3IBR9"/>
<feature type="compositionally biased region" description="Polar residues" evidence="7">
    <location>
        <begin position="1858"/>
        <end position="1867"/>
    </location>
</feature>
<feature type="compositionally biased region" description="Basic and acidic residues" evidence="7">
    <location>
        <begin position="1652"/>
        <end position="1663"/>
    </location>
</feature>
<dbReference type="GeneTree" id="ENSGT00940000154352"/>
<protein>
    <submittedName>
        <fullName evidence="9">Marker of proliferation Ki-67</fullName>
    </submittedName>
</protein>
<dbReference type="PROSITE" id="PS50006">
    <property type="entry name" value="FHA_DOMAIN"/>
    <property type="match status" value="1"/>
</dbReference>
<dbReference type="OrthoDB" id="6288785at2759"/>
<feature type="compositionally biased region" description="Basic and acidic residues" evidence="7">
    <location>
        <begin position="1005"/>
        <end position="1015"/>
    </location>
</feature>
<feature type="compositionally biased region" description="Basic and acidic residues" evidence="7">
    <location>
        <begin position="1235"/>
        <end position="1245"/>
    </location>
</feature>
<feature type="compositionally biased region" description="Basic and acidic residues" evidence="7">
    <location>
        <begin position="1043"/>
        <end position="1052"/>
    </location>
</feature>
<feature type="compositionally biased region" description="Polar residues" evidence="7">
    <location>
        <begin position="201"/>
        <end position="249"/>
    </location>
</feature>
<dbReference type="SMART" id="SM00240">
    <property type="entry name" value="FHA"/>
    <property type="match status" value="1"/>
</dbReference>
<feature type="compositionally biased region" description="Polar residues" evidence="7">
    <location>
        <begin position="1380"/>
        <end position="1398"/>
    </location>
</feature>
<dbReference type="InterPro" id="IPR000253">
    <property type="entry name" value="FHA_dom"/>
</dbReference>
<dbReference type="Gene3D" id="2.60.200.20">
    <property type="match status" value="1"/>
</dbReference>
<feature type="compositionally biased region" description="Basic residues" evidence="7">
    <location>
        <begin position="766"/>
        <end position="780"/>
    </location>
</feature>
<keyword evidence="2" id="KW-1017">Isopeptide bond</keyword>
<evidence type="ECO:0000313" key="9">
    <source>
        <dbReference type="Ensembl" id="ENSORLP00000041201.1"/>
    </source>
</evidence>
<evidence type="ECO:0000256" key="4">
    <source>
        <dbReference type="ARBA" id="ARBA00022843"/>
    </source>
</evidence>
<feature type="compositionally biased region" description="Low complexity" evidence="7">
    <location>
        <begin position="445"/>
        <end position="658"/>
    </location>
</feature>
<feature type="compositionally biased region" description="Basic and acidic residues" evidence="7">
    <location>
        <begin position="1087"/>
        <end position="1101"/>
    </location>
</feature>
<feature type="compositionally biased region" description="Basic and acidic residues" evidence="7">
    <location>
        <begin position="1295"/>
        <end position="1308"/>
    </location>
</feature>
<dbReference type="CTD" id="4288"/>
<reference evidence="9" key="2">
    <citation type="submission" date="2025-08" db="UniProtKB">
        <authorList>
            <consortium name="Ensembl"/>
        </authorList>
    </citation>
    <scope>IDENTIFICATION</scope>
    <source>
        <strain evidence="9">Hd-rR</strain>
    </source>
</reference>
<feature type="compositionally biased region" description="Basic residues" evidence="7">
    <location>
        <begin position="1973"/>
        <end position="1982"/>
    </location>
</feature>
<evidence type="ECO:0000256" key="7">
    <source>
        <dbReference type="SAM" id="MobiDB-lite"/>
    </source>
</evidence>
<dbReference type="GO" id="GO:0005694">
    <property type="term" value="C:chromosome"/>
    <property type="evidence" value="ECO:0000318"/>
    <property type="project" value="GO_Central"/>
</dbReference>
<feature type="compositionally biased region" description="Basic and acidic residues" evidence="7">
    <location>
        <begin position="1264"/>
        <end position="1286"/>
    </location>
</feature>
<comment type="subcellular location">
    <subcellularLocation>
        <location evidence="1">Nucleus</location>
    </subcellularLocation>
</comment>
<feature type="compositionally biased region" description="Basic and acidic residues" evidence="7">
    <location>
        <begin position="1685"/>
        <end position="1696"/>
    </location>
</feature>
<feature type="compositionally biased region" description="Polar residues" evidence="7">
    <location>
        <begin position="871"/>
        <end position="882"/>
    </location>
</feature>